<evidence type="ECO:0000256" key="3">
    <source>
        <dbReference type="ARBA" id="ARBA00022490"/>
    </source>
</evidence>
<protein>
    <submittedName>
        <fullName evidence="7">MutT domain protein-like</fullName>
    </submittedName>
</protein>
<dbReference type="eggNOG" id="COG0494">
    <property type="taxonomic scope" value="Bacteria"/>
</dbReference>
<dbReference type="STRING" id="87626.PTD2_07124"/>
<dbReference type="FunFam" id="3.90.79.10:FF:000027">
    <property type="entry name" value="nucleoside diphosphate-linked moiety X motif 6"/>
    <property type="match status" value="1"/>
</dbReference>
<name>A4C880_9GAMM</name>
<dbReference type="AlphaFoldDB" id="A4C880"/>
<dbReference type="SUPFAM" id="SSF55811">
    <property type="entry name" value="Nudix"/>
    <property type="match status" value="1"/>
</dbReference>
<dbReference type="PANTHER" id="PTHR13994">
    <property type="entry name" value="NUDIX HYDROLASE RELATED"/>
    <property type="match status" value="1"/>
</dbReference>
<reference evidence="7 8" key="1">
    <citation type="submission" date="2006-02" db="EMBL/GenBank/DDBJ databases">
        <authorList>
            <person name="Moran M.A."/>
            <person name="Kjelleberg S."/>
            <person name="Egan S."/>
            <person name="Saunders N."/>
            <person name="Thomas T."/>
            <person name="Ferriera S."/>
            <person name="Johnson J."/>
            <person name="Kravitz S."/>
            <person name="Halpern A."/>
            <person name="Remington K."/>
            <person name="Beeson K."/>
            <person name="Tran B."/>
            <person name="Rogers Y.-H."/>
            <person name="Friedman R."/>
            <person name="Venter J.C."/>
        </authorList>
    </citation>
    <scope>NUCLEOTIDE SEQUENCE [LARGE SCALE GENOMIC DNA]</scope>
    <source>
        <strain evidence="7 8">D2</strain>
    </source>
</reference>
<keyword evidence="4 5" id="KW-0378">Hydrolase</keyword>
<evidence type="ECO:0000313" key="7">
    <source>
        <dbReference type="EMBL" id="EAR28795.1"/>
    </source>
</evidence>
<comment type="subcellular location">
    <subcellularLocation>
        <location evidence="2">Cytoplasm</location>
    </subcellularLocation>
</comment>
<dbReference type="RefSeq" id="WP_009838057.1">
    <property type="nucleotide sequence ID" value="NZ_AAOH01000003.1"/>
</dbReference>
<evidence type="ECO:0000256" key="5">
    <source>
        <dbReference type="RuleBase" id="RU003476"/>
    </source>
</evidence>
<dbReference type="GO" id="GO:0047631">
    <property type="term" value="F:ADP-ribose diphosphatase activity"/>
    <property type="evidence" value="ECO:0007669"/>
    <property type="project" value="TreeGrafter"/>
</dbReference>
<evidence type="ECO:0000256" key="1">
    <source>
        <dbReference type="ARBA" id="ARBA00001946"/>
    </source>
</evidence>
<dbReference type="InterPro" id="IPR015797">
    <property type="entry name" value="NUDIX_hydrolase-like_dom_sf"/>
</dbReference>
<feature type="domain" description="Nudix hydrolase" evidence="6">
    <location>
        <begin position="94"/>
        <end position="224"/>
    </location>
</feature>
<dbReference type="Pfam" id="PF18290">
    <property type="entry name" value="Nudix_hydro"/>
    <property type="match status" value="1"/>
</dbReference>
<dbReference type="GO" id="GO:0005737">
    <property type="term" value="C:cytoplasm"/>
    <property type="evidence" value="ECO:0007669"/>
    <property type="project" value="UniProtKB-SubCell"/>
</dbReference>
<dbReference type="CDD" id="cd04670">
    <property type="entry name" value="NUDIX_ASFGF2_Nudt6"/>
    <property type="match status" value="1"/>
</dbReference>
<dbReference type="GO" id="GO:0035529">
    <property type="term" value="F:NADH pyrophosphatase activity"/>
    <property type="evidence" value="ECO:0007669"/>
    <property type="project" value="TreeGrafter"/>
</dbReference>
<keyword evidence="8" id="KW-1185">Reference proteome</keyword>
<dbReference type="HOGENOM" id="CLU_054299_3_0_6"/>
<dbReference type="GO" id="GO:0051287">
    <property type="term" value="F:NAD binding"/>
    <property type="evidence" value="ECO:0007669"/>
    <property type="project" value="TreeGrafter"/>
</dbReference>
<dbReference type="PRINTS" id="PR00502">
    <property type="entry name" value="NUDIXFAMILY"/>
</dbReference>
<dbReference type="PRINTS" id="PR01356">
    <property type="entry name" value="GFGPROTEIN"/>
</dbReference>
<dbReference type="PROSITE" id="PS00893">
    <property type="entry name" value="NUDIX_BOX"/>
    <property type="match status" value="1"/>
</dbReference>
<dbReference type="PANTHER" id="PTHR13994:SF13">
    <property type="entry name" value="FI03680P"/>
    <property type="match status" value="1"/>
</dbReference>
<dbReference type="OrthoDB" id="9787476at2"/>
<evidence type="ECO:0000313" key="8">
    <source>
        <dbReference type="Proteomes" id="UP000006201"/>
    </source>
</evidence>
<comment type="similarity">
    <text evidence="5">Belongs to the Nudix hydrolase family.</text>
</comment>
<comment type="cofactor">
    <cofactor evidence="1">
        <name>Mg(2+)</name>
        <dbReference type="ChEBI" id="CHEBI:18420"/>
    </cofactor>
</comment>
<dbReference type="InterPro" id="IPR003293">
    <property type="entry name" value="Nudix_hydrolase6-like"/>
</dbReference>
<gene>
    <name evidence="7" type="ORF">PTD2_07124</name>
</gene>
<dbReference type="InterPro" id="IPR020084">
    <property type="entry name" value="NUDIX_hydrolase_CS"/>
</dbReference>
<evidence type="ECO:0000256" key="4">
    <source>
        <dbReference type="ARBA" id="ARBA00022801"/>
    </source>
</evidence>
<comment type="caution">
    <text evidence="7">The sequence shown here is derived from an EMBL/GenBank/DDBJ whole genome shotgun (WGS) entry which is preliminary data.</text>
</comment>
<dbReference type="Proteomes" id="UP000006201">
    <property type="component" value="Unassembled WGS sequence"/>
</dbReference>
<dbReference type="InterPro" id="IPR020476">
    <property type="entry name" value="Nudix_hydrolase"/>
</dbReference>
<dbReference type="InterPro" id="IPR040618">
    <property type="entry name" value="Pre-Nudix"/>
</dbReference>
<evidence type="ECO:0000259" key="6">
    <source>
        <dbReference type="PROSITE" id="PS51462"/>
    </source>
</evidence>
<dbReference type="InterPro" id="IPR000086">
    <property type="entry name" value="NUDIX_hydrolase_dom"/>
</dbReference>
<proteinExistence type="inferred from homology"/>
<dbReference type="PROSITE" id="PS51462">
    <property type="entry name" value="NUDIX"/>
    <property type="match status" value="1"/>
</dbReference>
<sequence length="250" mass="28042">MSYLIAKLNQYGGIEISGRDLPSDASMFANQLNQSQAYWQQNGCKVIWLTIFNNDAHLLPEVYKAGFTNHHCANDHITLTKRLEVGALIPNYASHTIGVGGLVINDKNQLLTIRERDHIISHPHNWKFPGGMLDPKEHIAQGAVREVFEETGISTTFESVLGFRHYHKGQFNTSNIYVVCRLTPLSHDIVMQTSEIADARWMDINEYLNDEKIGAYNKAILNSALTEKGFNSVQLATLSGNPDEVEIFIG</sequence>
<dbReference type="Gene3D" id="3.90.79.10">
    <property type="entry name" value="Nucleoside Triphosphate Pyrophosphohydrolase"/>
    <property type="match status" value="1"/>
</dbReference>
<accession>A4C880</accession>
<organism evidence="7 8">
    <name type="scientific">Pseudoalteromonas tunicata D2</name>
    <dbReference type="NCBI Taxonomy" id="87626"/>
    <lineage>
        <taxon>Bacteria</taxon>
        <taxon>Pseudomonadati</taxon>
        <taxon>Pseudomonadota</taxon>
        <taxon>Gammaproteobacteria</taxon>
        <taxon>Alteromonadales</taxon>
        <taxon>Pseudoalteromonadaceae</taxon>
        <taxon>Pseudoalteromonas</taxon>
    </lineage>
</organism>
<keyword evidence="3" id="KW-0963">Cytoplasm</keyword>
<dbReference type="Gene3D" id="3.40.630.30">
    <property type="match status" value="1"/>
</dbReference>
<dbReference type="EMBL" id="AAOH01000003">
    <property type="protein sequence ID" value="EAR28795.1"/>
    <property type="molecule type" value="Genomic_DNA"/>
</dbReference>
<dbReference type="Pfam" id="PF00293">
    <property type="entry name" value="NUDIX"/>
    <property type="match status" value="1"/>
</dbReference>
<evidence type="ECO:0000256" key="2">
    <source>
        <dbReference type="ARBA" id="ARBA00004496"/>
    </source>
</evidence>